<dbReference type="InterPro" id="IPR011659">
    <property type="entry name" value="WD40"/>
</dbReference>
<evidence type="ECO:0008006" key="4">
    <source>
        <dbReference type="Google" id="ProtNLM"/>
    </source>
</evidence>
<comment type="caution">
    <text evidence="2">The sequence shown here is derived from an EMBL/GenBank/DDBJ whole genome shotgun (WGS) entry which is preliminary data.</text>
</comment>
<accession>A0A1T2X943</accession>
<protein>
    <recommendedName>
        <fullName evidence="4">Dipeptidyl aminopeptidase</fullName>
    </recommendedName>
</protein>
<evidence type="ECO:0000313" key="2">
    <source>
        <dbReference type="EMBL" id="OPA76216.1"/>
    </source>
</evidence>
<dbReference type="InterPro" id="IPR011042">
    <property type="entry name" value="6-blade_b-propeller_TolB-like"/>
</dbReference>
<keyword evidence="3" id="KW-1185">Reference proteome</keyword>
<sequence length="363" mass="40068">MTSLGILLAAALMFTTTGCSGQTGQQITVKEPPVQEKSENLVLEEIKRLDGLYGMAWLSDEEILTTSAPKWMEGELSTHDVQTGKDHPIGIASGMWVNLSPDRKYAYIYENSRAQASFVRMADGKRVRVQMGDGDISILNGQVQGAWLDNQTYVIATVQGLSQATLDGKVTPLATLGEQETVVKVLSAPSSSSQKLNRLYYLNNHKQLYVLPINSGTSDKSENAAKATLVQSQVVDFTLSPEGTQAAFAIETKENENALVVTKLDQTKQGKVITSGRFVRQLSWSPDGSKLAFALFNLEWGTTGLYVMNTLTGYMTPVSYYPNLQSVLWWSPSGKQLMMSQENQEMNLDMPNNKLLSEIYRLK</sequence>
<proteinExistence type="predicted"/>
<reference evidence="2 3" key="1">
    <citation type="submission" date="2017-01" db="EMBL/GenBank/DDBJ databases">
        <title>Genome analysis of Paenibacillus selenitrireducens ES3-24.</title>
        <authorList>
            <person name="Xu D."/>
            <person name="Yao R."/>
            <person name="Zheng S."/>
        </authorList>
    </citation>
    <scope>NUCLEOTIDE SEQUENCE [LARGE SCALE GENOMIC DNA]</scope>
    <source>
        <strain evidence="2 3">ES3-24</strain>
    </source>
</reference>
<name>A0A1T2X943_9BACL</name>
<evidence type="ECO:0000313" key="3">
    <source>
        <dbReference type="Proteomes" id="UP000190188"/>
    </source>
</evidence>
<dbReference type="Pfam" id="PF07676">
    <property type="entry name" value="PD40"/>
    <property type="match status" value="1"/>
</dbReference>
<gene>
    <name evidence="2" type="ORF">BVG16_18595</name>
</gene>
<dbReference type="EMBL" id="MSZX01000007">
    <property type="protein sequence ID" value="OPA76216.1"/>
    <property type="molecule type" value="Genomic_DNA"/>
</dbReference>
<evidence type="ECO:0000256" key="1">
    <source>
        <dbReference type="SAM" id="SignalP"/>
    </source>
</evidence>
<dbReference type="RefSeq" id="WP_078500448.1">
    <property type="nucleotide sequence ID" value="NZ_MSZX01000007.1"/>
</dbReference>
<dbReference type="STRING" id="1324314.BVG16_18595"/>
<dbReference type="OrthoDB" id="137129at2"/>
<dbReference type="Gene3D" id="2.120.10.30">
    <property type="entry name" value="TolB, C-terminal domain"/>
    <property type="match status" value="1"/>
</dbReference>
<feature type="signal peptide" evidence="1">
    <location>
        <begin position="1"/>
        <end position="21"/>
    </location>
</feature>
<organism evidence="2 3">
    <name type="scientific">Paenibacillus selenitireducens</name>
    <dbReference type="NCBI Taxonomy" id="1324314"/>
    <lineage>
        <taxon>Bacteria</taxon>
        <taxon>Bacillati</taxon>
        <taxon>Bacillota</taxon>
        <taxon>Bacilli</taxon>
        <taxon>Bacillales</taxon>
        <taxon>Paenibacillaceae</taxon>
        <taxon>Paenibacillus</taxon>
    </lineage>
</organism>
<dbReference type="SUPFAM" id="SSF82171">
    <property type="entry name" value="DPP6 N-terminal domain-like"/>
    <property type="match status" value="1"/>
</dbReference>
<dbReference type="Proteomes" id="UP000190188">
    <property type="component" value="Unassembled WGS sequence"/>
</dbReference>
<dbReference type="AlphaFoldDB" id="A0A1T2X943"/>
<keyword evidence="1" id="KW-0732">Signal</keyword>
<feature type="chain" id="PRO_5012097390" description="Dipeptidyl aminopeptidase" evidence="1">
    <location>
        <begin position="22"/>
        <end position="363"/>
    </location>
</feature>